<feature type="compositionally biased region" description="Polar residues" evidence="1">
    <location>
        <begin position="297"/>
        <end position="314"/>
    </location>
</feature>
<gene>
    <name evidence="2" type="ORF">C473_05922</name>
</gene>
<evidence type="ECO:0000313" key="2">
    <source>
        <dbReference type="EMBL" id="ELZ34306.1"/>
    </source>
</evidence>
<comment type="caution">
    <text evidence="2">The sequence shown here is derived from an EMBL/GenBank/DDBJ whole genome shotgun (WGS) entry which is preliminary data.</text>
</comment>
<name>M0DFM1_9EURY</name>
<organism evidence="2 3">
    <name type="scientific">Halorubrum distributum JCM 10247</name>
    <dbReference type="NCBI Taxonomy" id="1227486"/>
    <lineage>
        <taxon>Archaea</taxon>
        <taxon>Methanobacteriati</taxon>
        <taxon>Methanobacteriota</taxon>
        <taxon>Stenosarchaea group</taxon>
        <taxon>Halobacteria</taxon>
        <taxon>Halobacteriales</taxon>
        <taxon>Haloferacaceae</taxon>
        <taxon>Halorubrum</taxon>
        <taxon>Halorubrum distributum group</taxon>
    </lineage>
</organism>
<reference evidence="2 3" key="1">
    <citation type="journal article" date="2014" name="PLoS Genet.">
        <title>Phylogenetically driven sequencing of extremely halophilic archaea reveals strategies for static and dynamic osmo-response.</title>
        <authorList>
            <person name="Becker E.A."/>
            <person name="Seitzer P.M."/>
            <person name="Tritt A."/>
            <person name="Larsen D."/>
            <person name="Krusor M."/>
            <person name="Yao A.I."/>
            <person name="Wu D."/>
            <person name="Madern D."/>
            <person name="Eisen J.A."/>
            <person name="Darling A.E."/>
            <person name="Facciotti M.T."/>
        </authorList>
    </citation>
    <scope>NUCLEOTIDE SEQUENCE [LARGE SCALE GENOMIC DNA]</scope>
    <source>
        <strain evidence="2 3">JCM 10247</strain>
    </source>
</reference>
<evidence type="ECO:0000313" key="3">
    <source>
        <dbReference type="Proteomes" id="UP000011572"/>
    </source>
</evidence>
<dbReference type="EMBL" id="AOIW01000041">
    <property type="protein sequence ID" value="ELZ34306.1"/>
    <property type="molecule type" value="Genomic_DNA"/>
</dbReference>
<dbReference type="RefSeq" id="WP_007344885.1">
    <property type="nucleotide sequence ID" value="NZ_AOIW01000041.1"/>
</dbReference>
<feature type="compositionally biased region" description="Acidic residues" evidence="1">
    <location>
        <begin position="316"/>
        <end position="330"/>
    </location>
</feature>
<proteinExistence type="predicted"/>
<feature type="region of interest" description="Disordered" evidence="1">
    <location>
        <begin position="213"/>
        <end position="241"/>
    </location>
</feature>
<dbReference type="AlphaFoldDB" id="M0DFM1"/>
<dbReference type="PATRIC" id="fig|1227486.3.peg.1100"/>
<accession>M0DFM1</accession>
<dbReference type="Proteomes" id="UP000011572">
    <property type="component" value="Unassembled WGS sequence"/>
</dbReference>
<protein>
    <submittedName>
        <fullName evidence="2">Uncharacterized protein</fullName>
    </submittedName>
</protein>
<sequence length="330" mass="34973">MKRRTLILLLGGGGSAALSTGTGAFSSASADRSVEVSVVEDENAYVGYMALPEVEELSDNDGKEKKSITVEDGDRVTLLRVANRFPENSGIGIVGIDFAGNKDLFSDLAVELSTDDEYEQMGDSEVRRGPYEDGGPVHDKYAFGPGEYAYVTAGVHGPPDEYEIEITVRVRGTKNTGVSASIFGDTRAFKLRIEADNDSGTATVSGVEFKSGNSGVVLNTQQGDSSPGTESNDSNSGGTEITASAYYEDGDDVKKTGEVSVPTDKKLKLKDFDDSLNNGKRIVGIKIKGMNGVFDRGQTSPSGNSDNYSGTTDGTVDLEDASFDEQLVDD</sequence>
<evidence type="ECO:0000256" key="1">
    <source>
        <dbReference type="SAM" id="MobiDB-lite"/>
    </source>
</evidence>
<feature type="region of interest" description="Disordered" evidence="1">
    <location>
        <begin position="291"/>
        <end position="330"/>
    </location>
</feature>